<dbReference type="InterPro" id="IPR029028">
    <property type="entry name" value="Alpha/beta_knot_MTases"/>
</dbReference>
<feature type="site" description="Interaction with substrate rRNA" evidence="9">
    <location>
        <position position="101"/>
    </location>
</feature>
<dbReference type="PANTHER" id="PTHR12636:SF5">
    <property type="entry name" value="RIBOSOMAL RNA SMALL SUBUNIT METHYLTRANSFERASE NEP1"/>
    <property type="match status" value="1"/>
</dbReference>
<dbReference type="CDD" id="cd18088">
    <property type="entry name" value="Nep1-like"/>
    <property type="match status" value="1"/>
</dbReference>
<feature type="site" description="Interaction with substrate rRNA" evidence="9">
    <location>
        <position position="60"/>
    </location>
</feature>
<comment type="subunit">
    <text evidence="9">Homodimer.</text>
</comment>
<dbReference type="GO" id="GO:0070037">
    <property type="term" value="F:rRNA (pseudouridine) methyltransferase activity"/>
    <property type="evidence" value="ECO:0007669"/>
    <property type="project" value="UniProtKB-UniRule"/>
</dbReference>
<feature type="site" description="Interaction with substrate rRNA" evidence="9">
    <location>
        <position position="108"/>
    </location>
</feature>
<dbReference type="GO" id="GO:0019843">
    <property type="term" value="F:rRNA binding"/>
    <property type="evidence" value="ECO:0007669"/>
    <property type="project" value="UniProtKB-UniRule"/>
</dbReference>
<dbReference type="PANTHER" id="PTHR12636">
    <property type="entry name" value="NEP1/MRA1"/>
    <property type="match status" value="1"/>
</dbReference>
<evidence type="ECO:0000256" key="4">
    <source>
        <dbReference type="ARBA" id="ARBA00022603"/>
    </source>
</evidence>
<dbReference type="InterPro" id="IPR029026">
    <property type="entry name" value="tRNA_m1G_MTases_N"/>
</dbReference>
<dbReference type="EC" id="2.1.1.-" evidence="9"/>
<comment type="caution">
    <text evidence="10">The sequence shown here is derived from an EMBL/GenBank/DDBJ whole genome shotgun (WGS) entry which is preliminary data.</text>
</comment>
<evidence type="ECO:0000256" key="6">
    <source>
        <dbReference type="ARBA" id="ARBA00022691"/>
    </source>
</evidence>
<sequence>MLHLILADSELETVPPEISSEKSIRWKAQRRGRKPTELILDSNYDHRIMRKLPDSERRGRPDIIHVCMLAALDSPLNREDLLKLYIHTRNDKIIDVASETRIPRSYNRFIGLIEQLFLTGEVPPEGPLLRLRDGTLRGIVEEINPEKAITFSSREQEFRRESLFDEVKKEDDVCIIVGGFPHGDFLSRVGELSDEIVRIYPEEFEALTAVTHAIHFYEDEFEVLKGSFNK</sequence>
<dbReference type="SUPFAM" id="SSF75217">
    <property type="entry name" value="alpha/beta knot"/>
    <property type="match status" value="1"/>
</dbReference>
<evidence type="ECO:0000256" key="3">
    <source>
        <dbReference type="ARBA" id="ARBA00022552"/>
    </source>
</evidence>
<comment type="similarity">
    <text evidence="1 9">Belongs to the class IV-like SAM-binding methyltransferase superfamily. RNA methyltransferase NEP1 family.</text>
</comment>
<keyword evidence="5 9" id="KW-0808">Transferase</keyword>
<organism evidence="10 11">
    <name type="scientific">candidate division MSBL1 archaeon SCGC-AAA261F17</name>
    <dbReference type="NCBI Taxonomy" id="1698274"/>
    <lineage>
        <taxon>Archaea</taxon>
        <taxon>Methanobacteriati</taxon>
        <taxon>Methanobacteriota</taxon>
        <taxon>candidate division MSBL1</taxon>
    </lineage>
</organism>
<keyword evidence="4 9" id="KW-0489">Methyltransferase</keyword>
<dbReference type="InterPro" id="IPR005304">
    <property type="entry name" value="Rbsml_bgen_MeTrfase_EMG1/NEP1"/>
</dbReference>
<dbReference type="Proteomes" id="UP000070035">
    <property type="component" value="Unassembled WGS sequence"/>
</dbReference>
<keyword evidence="2 9" id="KW-0690">Ribosome biogenesis</keyword>
<gene>
    <name evidence="9" type="primary">nep1</name>
    <name evidence="10" type="ORF">AKJ44_00550</name>
</gene>
<proteinExistence type="inferred from homology"/>
<feature type="binding site" evidence="9">
    <location>
        <position position="183"/>
    </location>
    <ligand>
        <name>S-adenosyl-L-methionine</name>
        <dbReference type="ChEBI" id="CHEBI:59789"/>
    </ligand>
</feature>
<keyword evidence="3 9" id="KW-0698">rRNA processing</keyword>
<feature type="site" description="Stabilizes Arg-xx" evidence="9">
    <location>
        <position position="62"/>
    </location>
</feature>
<dbReference type="HAMAP" id="MF_00554">
    <property type="entry name" value="NEP1"/>
    <property type="match status" value="1"/>
</dbReference>
<reference evidence="10 11" key="1">
    <citation type="journal article" date="2016" name="Sci. Rep.">
        <title>Metabolic traits of an uncultured archaeal lineage -MSBL1- from brine pools of the Red Sea.</title>
        <authorList>
            <person name="Mwirichia R."/>
            <person name="Alam I."/>
            <person name="Rashid M."/>
            <person name="Vinu M."/>
            <person name="Ba-Alawi W."/>
            <person name="Anthony Kamau A."/>
            <person name="Kamanda Ngugi D."/>
            <person name="Goker M."/>
            <person name="Klenk H.P."/>
            <person name="Bajic V."/>
            <person name="Stingl U."/>
        </authorList>
    </citation>
    <scope>NUCLEOTIDE SEQUENCE [LARGE SCALE GENOMIC DNA]</scope>
    <source>
        <strain evidence="10">SCGC-AAA261F17</strain>
    </source>
</reference>
<evidence type="ECO:0000256" key="2">
    <source>
        <dbReference type="ARBA" id="ARBA00022517"/>
    </source>
</evidence>
<evidence type="ECO:0000313" key="10">
    <source>
        <dbReference type="EMBL" id="KXB02375.1"/>
    </source>
</evidence>
<accession>A0A133V7F3</accession>
<evidence type="ECO:0000256" key="7">
    <source>
        <dbReference type="ARBA" id="ARBA00022730"/>
    </source>
</evidence>
<feature type="binding site" evidence="9">
    <location>
        <begin position="199"/>
        <end position="204"/>
    </location>
    <ligand>
        <name>S-adenosyl-L-methionine</name>
        <dbReference type="ChEBI" id="CHEBI:59789"/>
    </ligand>
</feature>
<keyword evidence="11" id="KW-1185">Reference proteome</keyword>
<feature type="site" description="Interaction with substrate rRNA" evidence="9">
    <location>
        <position position="104"/>
    </location>
</feature>
<feature type="binding site" evidence="9">
    <location>
        <position position="178"/>
    </location>
    <ligand>
        <name>S-adenosyl-L-methionine</name>
        <dbReference type="ChEBI" id="CHEBI:59789"/>
    </ligand>
</feature>
<protein>
    <recommendedName>
        <fullName evidence="9">Ribosomal RNA small subunit methyltransferase Nep1</fullName>
        <ecNumber evidence="9">2.1.1.-</ecNumber>
    </recommendedName>
    <alternativeName>
        <fullName evidence="9">16S rRNA (pseudouridine-N1-)-methyltransferase Nep1</fullName>
    </alternativeName>
</protein>
<dbReference type="AlphaFoldDB" id="A0A133V7F3"/>
<dbReference type="Pfam" id="PF03587">
    <property type="entry name" value="EMG1"/>
    <property type="match status" value="1"/>
</dbReference>
<evidence type="ECO:0000256" key="9">
    <source>
        <dbReference type="HAMAP-Rule" id="MF_00554"/>
    </source>
</evidence>
<keyword evidence="6 9" id="KW-0949">S-adenosyl-L-methionine</keyword>
<comment type="function">
    <text evidence="9">Methyltransferase involved in ribosomal biogenesis. Specifically catalyzes the N1-methylation of the pseudouridine corresponding to position 914 in M.jannaschii 16S rRNA.</text>
</comment>
<dbReference type="Gene3D" id="3.40.1280.10">
    <property type="match status" value="1"/>
</dbReference>
<evidence type="ECO:0000313" key="11">
    <source>
        <dbReference type="Proteomes" id="UP000070035"/>
    </source>
</evidence>
<dbReference type="EMBL" id="LHXY01000004">
    <property type="protein sequence ID" value="KXB02375.1"/>
    <property type="molecule type" value="Genomic_DNA"/>
</dbReference>
<keyword evidence="8 9" id="KW-0694">RNA-binding</keyword>
<comment type="catalytic activity">
    <reaction evidence="9">
        <text>a pseudouridine in rRNA + S-adenosyl-L-methionine = an N(1)-methylpseudouridine in rRNA + S-adenosyl-L-homocysteine + H(+)</text>
        <dbReference type="Rhea" id="RHEA:46696"/>
        <dbReference type="Rhea" id="RHEA-COMP:11634"/>
        <dbReference type="Rhea" id="RHEA-COMP:13933"/>
        <dbReference type="ChEBI" id="CHEBI:15378"/>
        <dbReference type="ChEBI" id="CHEBI:57856"/>
        <dbReference type="ChEBI" id="CHEBI:59789"/>
        <dbReference type="ChEBI" id="CHEBI:65314"/>
        <dbReference type="ChEBI" id="CHEBI:74890"/>
    </reaction>
</comment>
<evidence type="ECO:0000256" key="5">
    <source>
        <dbReference type="ARBA" id="ARBA00022679"/>
    </source>
</evidence>
<evidence type="ECO:0000256" key="8">
    <source>
        <dbReference type="ARBA" id="ARBA00022884"/>
    </source>
</evidence>
<keyword evidence="7 9" id="KW-0699">rRNA-binding</keyword>
<evidence type="ECO:0000256" key="1">
    <source>
        <dbReference type="ARBA" id="ARBA00008115"/>
    </source>
</evidence>
<dbReference type="InterPro" id="IPR023503">
    <property type="entry name" value="Ribosome_NEP1_arc"/>
</dbReference>
<dbReference type="PATRIC" id="fig|1698274.3.peg.360"/>
<name>A0A133V7F3_9EURY</name>
<dbReference type="GO" id="GO:0070475">
    <property type="term" value="P:rRNA base methylation"/>
    <property type="evidence" value="ECO:0007669"/>
    <property type="project" value="InterPro"/>
</dbReference>